<evidence type="ECO:0000313" key="3">
    <source>
        <dbReference type="EMBL" id="KAK7048298.1"/>
    </source>
</evidence>
<feature type="compositionally biased region" description="Polar residues" evidence="1">
    <location>
        <begin position="373"/>
        <end position="384"/>
    </location>
</feature>
<proteinExistence type="predicted"/>
<keyword evidence="2" id="KW-1133">Transmembrane helix</keyword>
<dbReference type="PANTHER" id="PTHR39466:SF1">
    <property type="entry name" value="RGS DOMAIN-CONTAINING PROTEIN"/>
    <property type="match status" value="1"/>
</dbReference>
<reference evidence="3 4" key="1">
    <citation type="journal article" date="2024" name="J Genomics">
        <title>Draft genome sequencing and assembly of Favolaschia claudopus CIRM-BRFM 2984 isolated from oak limbs.</title>
        <authorList>
            <person name="Navarro D."/>
            <person name="Drula E."/>
            <person name="Chaduli D."/>
            <person name="Cazenave R."/>
            <person name="Ahrendt S."/>
            <person name="Wang J."/>
            <person name="Lipzen A."/>
            <person name="Daum C."/>
            <person name="Barry K."/>
            <person name="Grigoriev I.V."/>
            <person name="Favel A."/>
            <person name="Rosso M.N."/>
            <person name="Martin F."/>
        </authorList>
    </citation>
    <scope>NUCLEOTIDE SEQUENCE [LARGE SCALE GENOMIC DNA]</scope>
    <source>
        <strain evidence="3 4">CIRM-BRFM 2984</strain>
    </source>
</reference>
<feature type="region of interest" description="Disordered" evidence="1">
    <location>
        <begin position="300"/>
        <end position="409"/>
    </location>
</feature>
<feature type="transmembrane region" description="Helical" evidence="2">
    <location>
        <begin position="191"/>
        <end position="210"/>
    </location>
</feature>
<organism evidence="3 4">
    <name type="scientific">Favolaschia claudopus</name>
    <dbReference type="NCBI Taxonomy" id="2862362"/>
    <lineage>
        <taxon>Eukaryota</taxon>
        <taxon>Fungi</taxon>
        <taxon>Dikarya</taxon>
        <taxon>Basidiomycota</taxon>
        <taxon>Agaricomycotina</taxon>
        <taxon>Agaricomycetes</taxon>
        <taxon>Agaricomycetidae</taxon>
        <taxon>Agaricales</taxon>
        <taxon>Marasmiineae</taxon>
        <taxon>Mycenaceae</taxon>
        <taxon>Favolaschia</taxon>
    </lineage>
</organism>
<dbReference type="EMBL" id="JAWWNJ010000009">
    <property type="protein sequence ID" value="KAK7048298.1"/>
    <property type="molecule type" value="Genomic_DNA"/>
</dbReference>
<dbReference type="InterPro" id="IPR036305">
    <property type="entry name" value="RGS_sf"/>
</dbReference>
<keyword evidence="4" id="KW-1185">Reference proteome</keyword>
<dbReference type="Gene3D" id="1.10.167.10">
    <property type="entry name" value="Regulator of G-protein Signalling 4, domain 2"/>
    <property type="match status" value="1"/>
</dbReference>
<keyword evidence="2" id="KW-0472">Membrane</keyword>
<dbReference type="InterPro" id="IPR044926">
    <property type="entry name" value="RGS_subdomain_2"/>
</dbReference>
<feature type="compositionally biased region" description="Low complexity" evidence="1">
    <location>
        <begin position="315"/>
        <end position="329"/>
    </location>
</feature>
<name>A0AAW0DAR8_9AGAR</name>
<protein>
    <recommendedName>
        <fullName evidence="5">RGS domain-containing protein</fullName>
    </recommendedName>
</protein>
<feature type="transmembrane region" description="Helical" evidence="2">
    <location>
        <begin position="568"/>
        <end position="590"/>
    </location>
</feature>
<dbReference type="PANTHER" id="PTHR39466">
    <property type="entry name" value="RGS DOMAIN-CONTAINING PROTEIN"/>
    <property type="match status" value="1"/>
</dbReference>
<feature type="region of interest" description="Disordered" evidence="1">
    <location>
        <begin position="433"/>
        <end position="457"/>
    </location>
</feature>
<keyword evidence="2" id="KW-0812">Transmembrane</keyword>
<evidence type="ECO:0008006" key="5">
    <source>
        <dbReference type="Google" id="ProtNLM"/>
    </source>
</evidence>
<sequence length="595" mass="66917">MSTQPRATKLTPKSLLSLPFRLCNPPPAVAKFPPSVTPVFQVHLDDILERKHLPPLGLKDFEEWLLFVEDAVENLYFILWLKEYTIRYREWVAQATYERDNAREYRDWPLQPSVQLAMFYSRAKQTFFTPNAAYELNLPSVAFAPFHASNNSPHPDPVTFTEVAILTRKMLDESLNRFVTAQFFNVGNQRVMCGIVAGTIFCLLGFLTPICFNLAEGRSRWLRLLAFPGFWIGMTVLLASLNGICVGVYVFGDLRQLRSYELSRPAISKPQPFHNSRPRPTISYPVPGVAPFMPPPPRLTIVPPSSDHVRPPRSPSRMSDSSTLSDISDGYSSGETGAIHISPAYYDPDPVEGPATSPIAPDMTTFPSPAKHPSNNPESETQAFPPTAPFIHDFDDQPQDGHSFGRPSRTLPEERQILSAFDFDALPRCSYSVPPPQIPPRTLPQPSRRNSAARVETTTKLRLSPKALIERMQSRCATRWSSRHDLMALHSLTDLQPPINDEKPATRSHHSRDSSHPQLNLPQHIRTVRTVDKSEVDRKFKKVRAVPAFSVPLTPVLSSVIVRGQWEIVTRSALFAFLICWVVLGCLLAVPTPHR</sequence>
<accession>A0AAW0DAR8</accession>
<dbReference type="AlphaFoldDB" id="A0AAW0DAR8"/>
<gene>
    <name evidence="3" type="ORF">R3P38DRAFT_2868528</name>
</gene>
<evidence type="ECO:0000256" key="1">
    <source>
        <dbReference type="SAM" id="MobiDB-lite"/>
    </source>
</evidence>
<evidence type="ECO:0000313" key="4">
    <source>
        <dbReference type="Proteomes" id="UP001362999"/>
    </source>
</evidence>
<feature type="compositionally biased region" description="Basic and acidic residues" evidence="1">
    <location>
        <begin position="500"/>
        <end position="515"/>
    </location>
</feature>
<feature type="compositionally biased region" description="Pro residues" evidence="1">
    <location>
        <begin position="433"/>
        <end position="443"/>
    </location>
</feature>
<comment type="caution">
    <text evidence="3">The sequence shown here is derived from an EMBL/GenBank/DDBJ whole genome shotgun (WGS) entry which is preliminary data.</text>
</comment>
<dbReference type="Proteomes" id="UP001362999">
    <property type="component" value="Unassembled WGS sequence"/>
</dbReference>
<feature type="transmembrane region" description="Helical" evidence="2">
    <location>
        <begin position="230"/>
        <end position="251"/>
    </location>
</feature>
<evidence type="ECO:0000256" key="2">
    <source>
        <dbReference type="SAM" id="Phobius"/>
    </source>
</evidence>
<feature type="region of interest" description="Disordered" evidence="1">
    <location>
        <begin position="494"/>
        <end position="522"/>
    </location>
</feature>
<dbReference type="SUPFAM" id="SSF48097">
    <property type="entry name" value="Regulator of G-protein signaling, RGS"/>
    <property type="match status" value="1"/>
</dbReference>